<dbReference type="InterPro" id="IPR052048">
    <property type="entry name" value="ST_Response_Regulator"/>
</dbReference>
<name>A0A1N7KBA0_9BACI</name>
<dbReference type="PANTHER" id="PTHR43228:SF8">
    <property type="entry name" value="TRANSCRIPTIONAL REGULATORY PROTEIN GLNL"/>
    <property type="match status" value="1"/>
</dbReference>
<dbReference type="InterPro" id="IPR013972">
    <property type="entry name" value="YcbB"/>
</dbReference>
<dbReference type="STRING" id="570947.SAMN05421687_1107"/>
<sequence length="301" mass="34211">MNYFIVDDDVSVRAMLTEMIEDEDLGTVVGEREDGADIDAPILEANKADILLIDLLMKGRDGIETVKQVAGQYKGKVVMISQVETKDLIGEAYYLGVEYYITKPLNRMEVVSILKKVNERILLGHSIENIQRSLSVITDQSPGTGKTEKLKNIKEKGYDILVELGIAGDNGSKDLLEIIDHLDKNLRQDGDDTTSLKSVYEKLACHRVGKEAKHLVLQREVKAAEQRVRRAVHQAISHIASLGLDDFGNPVFDKYASAFFDYEQVRKKMMELEKGKRHRIRVDTKKFIQMLYWEAKRNIDK</sequence>
<keyword evidence="1" id="KW-0597">Phosphoprotein</keyword>
<evidence type="ECO:0000313" key="3">
    <source>
        <dbReference type="EMBL" id="SIS58871.1"/>
    </source>
</evidence>
<dbReference type="Pfam" id="PF08664">
    <property type="entry name" value="YcbB"/>
    <property type="match status" value="1"/>
</dbReference>
<dbReference type="PROSITE" id="PS50110">
    <property type="entry name" value="RESPONSE_REGULATORY"/>
    <property type="match status" value="1"/>
</dbReference>
<dbReference type="Gene3D" id="3.40.50.2300">
    <property type="match status" value="1"/>
</dbReference>
<dbReference type="AlphaFoldDB" id="A0A1N7KBA0"/>
<feature type="domain" description="Response regulatory" evidence="2">
    <location>
        <begin position="2"/>
        <end position="118"/>
    </location>
</feature>
<dbReference type="Proteomes" id="UP000187608">
    <property type="component" value="Unassembled WGS sequence"/>
</dbReference>
<evidence type="ECO:0000313" key="4">
    <source>
        <dbReference type="Proteomes" id="UP000187608"/>
    </source>
</evidence>
<dbReference type="RefSeq" id="WP_076560151.1">
    <property type="nucleotide sequence ID" value="NZ_FTOC01000010.1"/>
</dbReference>
<accession>A0A1N7KBA0</accession>
<proteinExistence type="predicted"/>
<evidence type="ECO:0000259" key="2">
    <source>
        <dbReference type="PROSITE" id="PS50110"/>
    </source>
</evidence>
<feature type="modified residue" description="4-aspartylphosphate" evidence="1">
    <location>
        <position position="54"/>
    </location>
</feature>
<dbReference type="OrthoDB" id="1684633at2"/>
<gene>
    <name evidence="3" type="ORF">SAMN05421687_1107</name>
</gene>
<protein>
    <submittedName>
        <fullName evidence="3">Two-component system, response regulator YcbB</fullName>
    </submittedName>
</protein>
<reference evidence="4" key="1">
    <citation type="submission" date="2017-01" db="EMBL/GenBank/DDBJ databases">
        <authorList>
            <person name="Varghese N."/>
            <person name="Submissions S."/>
        </authorList>
    </citation>
    <scope>NUCLEOTIDE SEQUENCE [LARGE SCALE GENOMIC DNA]</scope>
    <source>
        <strain evidence="4">DSM 23127</strain>
    </source>
</reference>
<dbReference type="SUPFAM" id="SSF52172">
    <property type="entry name" value="CheY-like"/>
    <property type="match status" value="1"/>
</dbReference>
<dbReference type="Pfam" id="PF00072">
    <property type="entry name" value="Response_reg"/>
    <property type="match status" value="1"/>
</dbReference>
<dbReference type="EMBL" id="FTOC01000010">
    <property type="protein sequence ID" value="SIS58871.1"/>
    <property type="molecule type" value="Genomic_DNA"/>
</dbReference>
<keyword evidence="4" id="KW-1185">Reference proteome</keyword>
<dbReference type="GO" id="GO:0000160">
    <property type="term" value="P:phosphorelay signal transduction system"/>
    <property type="evidence" value="ECO:0007669"/>
    <property type="project" value="InterPro"/>
</dbReference>
<evidence type="ECO:0000256" key="1">
    <source>
        <dbReference type="PROSITE-ProRule" id="PRU00169"/>
    </source>
</evidence>
<organism evidence="3 4">
    <name type="scientific">Salimicrobium flavidum</name>
    <dbReference type="NCBI Taxonomy" id="570947"/>
    <lineage>
        <taxon>Bacteria</taxon>
        <taxon>Bacillati</taxon>
        <taxon>Bacillota</taxon>
        <taxon>Bacilli</taxon>
        <taxon>Bacillales</taxon>
        <taxon>Bacillaceae</taxon>
        <taxon>Salimicrobium</taxon>
    </lineage>
</organism>
<dbReference type="PANTHER" id="PTHR43228">
    <property type="entry name" value="TWO-COMPONENT RESPONSE REGULATOR"/>
    <property type="match status" value="1"/>
</dbReference>
<dbReference type="SMART" id="SM00448">
    <property type="entry name" value="REC"/>
    <property type="match status" value="1"/>
</dbReference>
<dbReference type="InterPro" id="IPR011006">
    <property type="entry name" value="CheY-like_superfamily"/>
</dbReference>
<dbReference type="InterPro" id="IPR001789">
    <property type="entry name" value="Sig_transdc_resp-reg_receiver"/>
</dbReference>